<keyword evidence="2" id="KW-1185">Reference proteome</keyword>
<evidence type="ECO:0000313" key="1">
    <source>
        <dbReference type="EMBL" id="MDQ1096652.1"/>
    </source>
</evidence>
<dbReference type="Proteomes" id="UP001225072">
    <property type="component" value="Unassembled WGS sequence"/>
</dbReference>
<accession>A0ABU0THW4</accession>
<gene>
    <name evidence="1" type="ORF">QE404_001799</name>
</gene>
<reference evidence="1 2" key="1">
    <citation type="submission" date="2023-07" db="EMBL/GenBank/DDBJ databases">
        <title>Functional and genomic diversity of the sorghum phyllosphere microbiome.</title>
        <authorList>
            <person name="Shade A."/>
        </authorList>
    </citation>
    <scope>NUCLEOTIDE SEQUENCE [LARGE SCALE GENOMIC DNA]</scope>
    <source>
        <strain evidence="1 2">SORGH_AS_1064</strain>
    </source>
</reference>
<proteinExistence type="predicted"/>
<sequence>MLSLLFINSFAQKHGDTLAYERLQYVQDLKNAIAGKVWKDFENDRVTQVYFTDSSSYFFNADTGILQKVTQKTSPLKRIDMFKTKRIDENPFHMETAVELTDSTALYFQKPIVMFSDFETARGKVSDLQSLQQWASMVVHELFHGYQLQHIPTLKYSNQVIHLRGSQLQKLFVEQKWFAESIQIENMLLISLLKVKSGKELRKGLKQYISLRDARQKRAESILDDFSINENFYEKIEGSAKYVELALLENYQYFPENKYLLRNDPAYKENAYQNFKLDEEPWQYQTESINYFYSTGYNLIRILDKVKADYQ</sequence>
<evidence type="ECO:0008006" key="3">
    <source>
        <dbReference type="Google" id="ProtNLM"/>
    </source>
</evidence>
<comment type="caution">
    <text evidence="1">The sequence shown here is derived from an EMBL/GenBank/DDBJ whole genome shotgun (WGS) entry which is preliminary data.</text>
</comment>
<dbReference type="RefSeq" id="WP_307449378.1">
    <property type="nucleotide sequence ID" value="NZ_JAUTAL010000001.1"/>
</dbReference>
<evidence type="ECO:0000313" key="2">
    <source>
        <dbReference type="Proteomes" id="UP001225072"/>
    </source>
</evidence>
<organism evidence="1 2">
    <name type="scientific">Chryseobacterium camelliae</name>
    <dbReference type="NCBI Taxonomy" id="1265445"/>
    <lineage>
        <taxon>Bacteria</taxon>
        <taxon>Pseudomonadati</taxon>
        <taxon>Bacteroidota</taxon>
        <taxon>Flavobacteriia</taxon>
        <taxon>Flavobacteriales</taxon>
        <taxon>Weeksellaceae</taxon>
        <taxon>Chryseobacterium group</taxon>
        <taxon>Chryseobacterium</taxon>
    </lineage>
</organism>
<protein>
    <recommendedName>
        <fullName evidence="3">Aminopeptidase</fullName>
    </recommendedName>
</protein>
<dbReference type="EMBL" id="JAUTAL010000001">
    <property type="protein sequence ID" value="MDQ1096652.1"/>
    <property type="molecule type" value="Genomic_DNA"/>
</dbReference>
<name>A0ABU0THW4_9FLAO</name>